<keyword evidence="2" id="KW-0813">Transport</keyword>
<keyword evidence="3" id="KW-0446">Lipid-binding</keyword>
<protein>
    <recommendedName>
        <fullName evidence="5">Bifunctional inhibitor/plant lipid transfer protein/seed storage helical domain-containing protein</fullName>
    </recommendedName>
</protein>
<comment type="function">
    <text evidence="1">Plant non-specific lipid-transfer proteins transfer phospholipids as well as galactolipids across membranes. May play a role in wax or cutin deposition in the cell walls of expanding epidermal cells and certain secretory tissues.</text>
</comment>
<dbReference type="InterPro" id="IPR016140">
    <property type="entry name" value="Bifunc_inhib/LTP/seed_store"/>
</dbReference>
<evidence type="ECO:0000256" key="2">
    <source>
        <dbReference type="ARBA" id="ARBA00022448"/>
    </source>
</evidence>
<dbReference type="Pfam" id="PF14368">
    <property type="entry name" value="LTP_2"/>
    <property type="match status" value="1"/>
</dbReference>
<dbReference type="InterPro" id="IPR036312">
    <property type="entry name" value="Bifun_inhib/LTP/seed_sf"/>
</dbReference>
<dbReference type="PANTHER" id="PTHR33286">
    <property type="entry name" value="BIFUNCTIONAL INHIBITOR/LIPID-TRANSFER PROTEIN/SEED STORAGE 2S ALBUMIN SUPERFAMILY PROTEIN"/>
    <property type="match status" value="1"/>
</dbReference>
<dbReference type="PANTHER" id="PTHR33286:SF7">
    <property type="entry name" value="BIFUNCTIONAL INHIBITOR_PLANT LIPID TRANSFER PROTEIN_SEED STORAGE HELICAL DOMAIN-CONTAINING PROTEIN"/>
    <property type="match status" value="1"/>
</dbReference>
<evidence type="ECO:0000256" key="4">
    <source>
        <dbReference type="SAM" id="SignalP"/>
    </source>
</evidence>
<reference evidence="6 7" key="1">
    <citation type="journal article" date="2023" name="G3 (Bethesda)">
        <title>A chromosome-length genome assembly and annotation of blackberry (Rubus argutus, cv. 'Hillquist').</title>
        <authorList>
            <person name="Bruna T."/>
            <person name="Aryal R."/>
            <person name="Dudchenko O."/>
            <person name="Sargent D.J."/>
            <person name="Mead D."/>
            <person name="Buti M."/>
            <person name="Cavallini A."/>
            <person name="Hytonen T."/>
            <person name="Andres J."/>
            <person name="Pham M."/>
            <person name="Weisz D."/>
            <person name="Mascagni F."/>
            <person name="Usai G."/>
            <person name="Natali L."/>
            <person name="Bassil N."/>
            <person name="Fernandez G.E."/>
            <person name="Lomsadze A."/>
            <person name="Armour M."/>
            <person name="Olukolu B."/>
            <person name="Poorten T."/>
            <person name="Britton C."/>
            <person name="Davik J."/>
            <person name="Ashrafi H."/>
            <person name="Aiden E.L."/>
            <person name="Borodovsky M."/>
            <person name="Worthington M."/>
        </authorList>
    </citation>
    <scope>NUCLEOTIDE SEQUENCE [LARGE SCALE GENOMIC DNA]</scope>
    <source>
        <strain evidence="6">PI 553951</strain>
    </source>
</reference>
<name>A0AAW1W1B8_RUBAR</name>
<keyword evidence="7" id="KW-1185">Reference proteome</keyword>
<feature type="signal peptide" evidence="4">
    <location>
        <begin position="1"/>
        <end position="23"/>
    </location>
</feature>
<evidence type="ECO:0000259" key="5">
    <source>
        <dbReference type="Pfam" id="PF14368"/>
    </source>
</evidence>
<keyword evidence="4" id="KW-0732">Signal</keyword>
<evidence type="ECO:0000256" key="1">
    <source>
        <dbReference type="ARBA" id="ARBA00003211"/>
    </source>
</evidence>
<dbReference type="EMBL" id="JBEDUW010000007">
    <property type="protein sequence ID" value="KAK9913906.1"/>
    <property type="molecule type" value="Genomic_DNA"/>
</dbReference>
<organism evidence="6 7">
    <name type="scientific">Rubus argutus</name>
    <name type="common">Southern blackberry</name>
    <dbReference type="NCBI Taxonomy" id="59490"/>
    <lineage>
        <taxon>Eukaryota</taxon>
        <taxon>Viridiplantae</taxon>
        <taxon>Streptophyta</taxon>
        <taxon>Embryophyta</taxon>
        <taxon>Tracheophyta</taxon>
        <taxon>Spermatophyta</taxon>
        <taxon>Magnoliopsida</taxon>
        <taxon>eudicotyledons</taxon>
        <taxon>Gunneridae</taxon>
        <taxon>Pentapetalae</taxon>
        <taxon>rosids</taxon>
        <taxon>fabids</taxon>
        <taxon>Rosales</taxon>
        <taxon>Rosaceae</taxon>
        <taxon>Rosoideae</taxon>
        <taxon>Rosoideae incertae sedis</taxon>
        <taxon>Rubus</taxon>
    </lineage>
</organism>
<dbReference type="SUPFAM" id="SSF47699">
    <property type="entry name" value="Bifunctional inhibitor/lipid-transfer protein/seed storage 2S albumin"/>
    <property type="match status" value="1"/>
</dbReference>
<dbReference type="Proteomes" id="UP001457282">
    <property type="component" value="Unassembled WGS sequence"/>
</dbReference>
<comment type="caution">
    <text evidence="6">The sequence shown here is derived from an EMBL/GenBank/DDBJ whole genome shotgun (WGS) entry which is preliminary data.</text>
</comment>
<dbReference type="GO" id="GO:0008289">
    <property type="term" value="F:lipid binding"/>
    <property type="evidence" value="ECO:0007669"/>
    <property type="project" value="UniProtKB-KW"/>
</dbReference>
<evidence type="ECO:0000313" key="7">
    <source>
        <dbReference type="Proteomes" id="UP001457282"/>
    </source>
</evidence>
<dbReference type="Gene3D" id="1.10.110.10">
    <property type="entry name" value="Plant lipid-transfer and hydrophobic proteins"/>
    <property type="match status" value="1"/>
</dbReference>
<evidence type="ECO:0000256" key="3">
    <source>
        <dbReference type="ARBA" id="ARBA00023121"/>
    </source>
</evidence>
<sequence>MKRVAGLVGLMICLFCLVAMAKGDTTPSQCQQERKLLEDSCKTRLLLGLSPSATCCQHVRVTHVECVCPKVTPKLANLINVQRTIKQIEGCGRTVPRNFKCGSVTTPP</sequence>
<accession>A0AAW1W1B8</accession>
<proteinExistence type="predicted"/>
<evidence type="ECO:0000313" key="6">
    <source>
        <dbReference type="EMBL" id="KAK9913906.1"/>
    </source>
</evidence>
<feature type="domain" description="Bifunctional inhibitor/plant lipid transfer protein/seed storage helical" evidence="5">
    <location>
        <begin position="21"/>
        <end position="101"/>
    </location>
</feature>
<dbReference type="AlphaFoldDB" id="A0AAW1W1B8"/>
<gene>
    <name evidence="6" type="ORF">M0R45_037710</name>
</gene>
<feature type="chain" id="PRO_5043799993" description="Bifunctional inhibitor/plant lipid transfer protein/seed storage helical domain-containing protein" evidence="4">
    <location>
        <begin position="24"/>
        <end position="108"/>
    </location>
</feature>